<keyword evidence="1" id="KW-0472">Membrane</keyword>
<proteinExistence type="predicted"/>
<evidence type="ECO:0000313" key="2">
    <source>
        <dbReference type="EMBL" id="CAD5223661.1"/>
    </source>
</evidence>
<organism evidence="2 3">
    <name type="scientific">Bursaphelenchus okinawaensis</name>
    <dbReference type="NCBI Taxonomy" id="465554"/>
    <lineage>
        <taxon>Eukaryota</taxon>
        <taxon>Metazoa</taxon>
        <taxon>Ecdysozoa</taxon>
        <taxon>Nematoda</taxon>
        <taxon>Chromadorea</taxon>
        <taxon>Rhabditida</taxon>
        <taxon>Tylenchina</taxon>
        <taxon>Tylenchomorpha</taxon>
        <taxon>Aphelenchoidea</taxon>
        <taxon>Aphelenchoididae</taxon>
        <taxon>Bursaphelenchus</taxon>
    </lineage>
</organism>
<dbReference type="EMBL" id="CAJFCW020000005">
    <property type="protein sequence ID" value="CAG9118411.1"/>
    <property type="molecule type" value="Genomic_DNA"/>
</dbReference>
<name>A0A811L7J0_9BILA</name>
<dbReference type="OrthoDB" id="5819896at2759"/>
<feature type="transmembrane region" description="Helical" evidence="1">
    <location>
        <begin position="46"/>
        <end position="69"/>
    </location>
</feature>
<evidence type="ECO:0000256" key="1">
    <source>
        <dbReference type="SAM" id="Phobius"/>
    </source>
</evidence>
<dbReference type="EMBL" id="CAJFDH010000005">
    <property type="protein sequence ID" value="CAD5223661.1"/>
    <property type="molecule type" value="Genomic_DNA"/>
</dbReference>
<feature type="transmembrane region" description="Helical" evidence="1">
    <location>
        <begin position="173"/>
        <end position="198"/>
    </location>
</feature>
<sequence length="337" mass="38525">MLEDTQWSQLFITSFSVAIGVAFLVAMLVILTVMPDCRSNMPPDMLSVFSIQFAVVLVLLFVNTIALSYTLAVENNVFINNSVTDSPGYLFIFCMTAIATLQLYLSGRRILEYACPKLSQKLPIRSVCFLAMLCAFLLSAKRFINIIFDKRTLNYKIEALRWMYSQPSSEENFYLAAGIGFSLFFLTILYIGAAIMVIHRFATKELVQDEKKELRKDLMWLASCLVMDLLFALLILYSHFVAVPSKYLYLPVASKFYAGWIQSYLLPIWPVFATFIGEDCLRQALRFRTGIFMSGTPPISPSMPRRCLVRNSHQFSSIPIFMKYSLEKRDSEKRDSV</sequence>
<feature type="transmembrane region" description="Helical" evidence="1">
    <location>
        <begin position="12"/>
        <end position="34"/>
    </location>
</feature>
<dbReference type="Proteomes" id="UP000614601">
    <property type="component" value="Unassembled WGS sequence"/>
</dbReference>
<keyword evidence="1" id="KW-0812">Transmembrane</keyword>
<keyword evidence="3" id="KW-1185">Reference proteome</keyword>
<accession>A0A811L7J0</accession>
<feature type="transmembrane region" description="Helical" evidence="1">
    <location>
        <begin position="89"/>
        <end position="106"/>
    </location>
</feature>
<reference evidence="2" key="1">
    <citation type="submission" date="2020-09" db="EMBL/GenBank/DDBJ databases">
        <authorList>
            <person name="Kikuchi T."/>
        </authorList>
    </citation>
    <scope>NUCLEOTIDE SEQUENCE</scope>
    <source>
        <strain evidence="2">SH1</strain>
    </source>
</reference>
<dbReference type="Proteomes" id="UP000783686">
    <property type="component" value="Unassembled WGS sequence"/>
</dbReference>
<feature type="transmembrane region" description="Helical" evidence="1">
    <location>
        <begin position="257"/>
        <end position="276"/>
    </location>
</feature>
<protein>
    <submittedName>
        <fullName evidence="2">Uncharacterized protein</fullName>
    </submittedName>
</protein>
<dbReference type="AlphaFoldDB" id="A0A811L7J0"/>
<evidence type="ECO:0000313" key="3">
    <source>
        <dbReference type="Proteomes" id="UP000614601"/>
    </source>
</evidence>
<keyword evidence="1" id="KW-1133">Transmembrane helix</keyword>
<feature type="transmembrane region" description="Helical" evidence="1">
    <location>
        <begin position="127"/>
        <end position="148"/>
    </location>
</feature>
<feature type="transmembrane region" description="Helical" evidence="1">
    <location>
        <begin position="218"/>
        <end position="237"/>
    </location>
</feature>
<comment type="caution">
    <text evidence="2">The sequence shown here is derived from an EMBL/GenBank/DDBJ whole genome shotgun (WGS) entry which is preliminary data.</text>
</comment>
<gene>
    <name evidence="2" type="ORF">BOKJ2_LOCUS10431</name>
</gene>